<comment type="caution">
    <text evidence="1">The sequence shown here is derived from an EMBL/GenBank/DDBJ whole genome shotgun (WGS) entry which is preliminary data.</text>
</comment>
<protein>
    <submittedName>
        <fullName evidence="1">50S ribosomal subunit assembly factor BipA</fullName>
    </submittedName>
</protein>
<dbReference type="EMBL" id="CASHTH010001298">
    <property type="protein sequence ID" value="CAI8013847.1"/>
    <property type="molecule type" value="Genomic_DNA"/>
</dbReference>
<proteinExistence type="predicted"/>
<dbReference type="InterPro" id="IPR035647">
    <property type="entry name" value="EFG_III/V"/>
</dbReference>
<keyword evidence="2" id="KW-1185">Reference proteome</keyword>
<evidence type="ECO:0000313" key="1">
    <source>
        <dbReference type="EMBL" id="CAI8013847.1"/>
    </source>
</evidence>
<reference evidence="1" key="1">
    <citation type="submission" date="2023-03" db="EMBL/GenBank/DDBJ databases">
        <authorList>
            <person name="Steffen K."/>
            <person name="Cardenas P."/>
        </authorList>
    </citation>
    <scope>NUCLEOTIDE SEQUENCE</scope>
</reference>
<organism evidence="1 2">
    <name type="scientific">Geodia barretti</name>
    <name type="common">Barrett's horny sponge</name>
    <dbReference type="NCBI Taxonomy" id="519541"/>
    <lineage>
        <taxon>Eukaryota</taxon>
        <taxon>Metazoa</taxon>
        <taxon>Porifera</taxon>
        <taxon>Demospongiae</taxon>
        <taxon>Heteroscleromorpha</taxon>
        <taxon>Tetractinellida</taxon>
        <taxon>Astrophorina</taxon>
        <taxon>Geodiidae</taxon>
        <taxon>Geodia</taxon>
    </lineage>
</organism>
<dbReference type="Proteomes" id="UP001174909">
    <property type="component" value="Unassembled WGS sequence"/>
</dbReference>
<dbReference type="Gene3D" id="3.30.70.870">
    <property type="entry name" value="Elongation Factor G (Translational Gtpase), domain 3"/>
    <property type="match status" value="1"/>
</dbReference>
<dbReference type="SUPFAM" id="SSF54980">
    <property type="entry name" value="EF-G C-terminal domain-like"/>
    <property type="match status" value="2"/>
</dbReference>
<dbReference type="Gene3D" id="3.30.70.240">
    <property type="match status" value="1"/>
</dbReference>
<accession>A0AA35RPF9</accession>
<sequence>MAEDGAFEIAGRGELQLAVLIETMRREGFELSIGRPRVLMREDPAGGAPLEPIEEIQIDVDEAFVGDVVSALAERRAELIELRPSGRDKGAAPLCHGQRARSGDRFQWRDDHRQGPGTIMPLWVALLKGGGGADPAEGQGLRDENEWGETRQGCDGEQGVLVRLVVLAAY</sequence>
<name>A0AA35RPF9_GEOBA</name>
<evidence type="ECO:0000313" key="2">
    <source>
        <dbReference type="Proteomes" id="UP001174909"/>
    </source>
</evidence>
<dbReference type="AlphaFoldDB" id="A0AA35RPF9"/>
<gene>
    <name evidence="1" type="ORF">GBAR_LOCUS8718</name>
</gene>